<dbReference type="InterPro" id="IPR011051">
    <property type="entry name" value="RmlC_Cupin_sf"/>
</dbReference>
<keyword evidence="7" id="KW-0007">Acetylation</keyword>
<keyword evidence="8 16" id="KW-0472">Membrane</keyword>
<name>A0AAV2HBU5_LYMST</name>
<comment type="caution">
    <text evidence="18">The sequence shown here is derived from an EMBL/GenBank/DDBJ whole genome shotgun (WGS) entry which is preliminary data.</text>
</comment>
<organism evidence="18 19">
    <name type="scientific">Lymnaea stagnalis</name>
    <name type="common">Great pond snail</name>
    <name type="synonym">Helix stagnalis</name>
    <dbReference type="NCBI Taxonomy" id="6523"/>
    <lineage>
        <taxon>Eukaryota</taxon>
        <taxon>Metazoa</taxon>
        <taxon>Spiralia</taxon>
        <taxon>Lophotrochozoa</taxon>
        <taxon>Mollusca</taxon>
        <taxon>Gastropoda</taxon>
        <taxon>Heterobranchia</taxon>
        <taxon>Euthyneura</taxon>
        <taxon>Panpulmonata</taxon>
        <taxon>Hygrophila</taxon>
        <taxon>Lymnaeoidea</taxon>
        <taxon>Lymnaeidae</taxon>
        <taxon>Lymnaea</taxon>
    </lineage>
</organism>
<evidence type="ECO:0000256" key="15">
    <source>
        <dbReference type="SAM" id="MobiDB-lite"/>
    </source>
</evidence>
<evidence type="ECO:0000256" key="13">
    <source>
        <dbReference type="ARBA" id="ARBA00032107"/>
    </source>
</evidence>
<evidence type="ECO:0000256" key="9">
    <source>
        <dbReference type="ARBA" id="ARBA00023157"/>
    </source>
</evidence>
<dbReference type="AlphaFoldDB" id="A0AAV2HBU5"/>
<feature type="transmembrane region" description="Helical" evidence="16">
    <location>
        <begin position="171"/>
        <end position="189"/>
    </location>
</feature>
<dbReference type="PANTHER" id="PTHR12639">
    <property type="entry name" value="VITAMIN K-DEPENDENT GAMMA-CARBOXYLASE"/>
    <property type="match status" value="1"/>
</dbReference>
<proteinExistence type="predicted"/>
<dbReference type="InterPro" id="IPR053934">
    <property type="entry name" value="HTTM_dom"/>
</dbReference>
<evidence type="ECO:0000256" key="6">
    <source>
        <dbReference type="ARBA" id="ARBA00022989"/>
    </source>
</evidence>
<evidence type="ECO:0000256" key="5">
    <source>
        <dbReference type="ARBA" id="ARBA00022824"/>
    </source>
</evidence>
<dbReference type="Pfam" id="PF05090">
    <property type="entry name" value="HTTM"/>
    <property type="match status" value="1"/>
</dbReference>
<keyword evidence="5" id="KW-0256">Endoplasmic reticulum</keyword>
<evidence type="ECO:0000256" key="7">
    <source>
        <dbReference type="ARBA" id="ARBA00022990"/>
    </source>
</evidence>
<feature type="transmembrane region" description="Helical" evidence="16">
    <location>
        <begin position="148"/>
        <end position="165"/>
    </location>
</feature>
<comment type="catalytic activity">
    <reaction evidence="14">
        <text>4-carboxy-L-glutamyl-[protein] + 2,3-epoxyphylloquinone + H2O + H(+) = phylloquinol + L-glutamyl-[protein] + CO2 + O2</text>
        <dbReference type="Rhea" id="RHEA:45140"/>
        <dbReference type="Rhea" id="RHEA-COMP:10208"/>
        <dbReference type="Rhea" id="RHEA-COMP:11094"/>
        <dbReference type="ChEBI" id="CHEBI:15377"/>
        <dbReference type="ChEBI" id="CHEBI:15378"/>
        <dbReference type="ChEBI" id="CHEBI:15379"/>
        <dbReference type="ChEBI" id="CHEBI:15759"/>
        <dbReference type="ChEBI" id="CHEBI:16526"/>
        <dbReference type="ChEBI" id="CHEBI:28433"/>
        <dbReference type="ChEBI" id="CHEBI:29973"/>
        <dbReference type="ChEBI" id="CHEBI:84990"/>
        <dbReference type="EC" id="4.1.1.90"/>
    </reaction>
    <physiologicalReaction direction="right-to-left" evidence="14">
        <dbReference type="Rhea" id="RHEA:45142"/>
    </physiologicalReaction>
</comment>
<evidence type="ECO:0000256" key="12">
    <source>
        <dbReference type="ARBA" id="ARBA00030249"/>
    </source>
</evidence>
<dbReference type="Pfam" id="PF22777">
    <property type="entry name" value="VKGC_lumenal_dom"/>
    <property type="match status" value="1"/>
</dbReference>
<gene>
    <name evidence="18" type="ORF">GSLYS_00005007001</name>
</gene>
<dbReference type="CDD" id="cd02208">
    <property type="entry name" value="cupin_RmlC-like"/>
    <property type="match status" value="1"/>
</dbReference>
<dbReference type="PANTHER" id="PTHR12639:SF6">
    <property type="entry name" value="VITAMIN K-DEPENDENT GAMMA-CARBOXYLASE"/>
    <property type="match status" value="1"/>
</dbReference>
<evidence type="ECO:0000256" key="14">
    <source>
        <dbReference type="ARBA" id="ARBA00048415"/>
    </source>
</evidence>
<feature type="transmembrane region" description="Helical" evidence="16">
    <location>
        <begin position="121"/>
        <end position="141"/>
    </location>
</feature>
<evidence type="ECO:0000256" key="4">
    <source>
        <dbReference type="ARBA" id="ARBA00022692"/>
    </source>
</evidence>
<evidence type="ECO:0000256" key="11">
    <source>
        <dbReference type="ARBA" id="ARBA00030083"/>
    </source>
</evidence>
<protein>
    <recommendedName>
        <fullName evidence="3">Vitamin K-dependent gamma-carboxylase</fullName>
        <ecNumber evidence="2">4.1.1.90</ecNumber>
    </recommendedName>
    <alternativeName>
        <fullName evidence="11">Gamma-glutamyl carboxylase</fullName>
    </alternativeName>
    <alternativeName>
        <fullName evidence="12">Peptidyl-glutamate 4-carboxylase</fullName>
    </alternativeName>
    <alternativeName>
        <fullName evidence="13">Vitamin K gamma glutamyl carboxylase</fullName>
    </alternativeName>
</protein>
<evidence type="ECO:0000256" key="10">
    <source>
        <dbReference type="ARBA" id="ARBA00023239"/>
    </source>
</evidence>
<evidence type="ECO:0000313" key="19">
    <source>
        <dbReference type="Proteomes" id="UP001497497"/>
    </source>
</evidence>
<reference evidence="18 19" key="1">
    <citation type="submission" date="2024-04" db="EMBL/GenBank/DDBJ databases">
        <authorList>
            <consortium name="Genoscope - CEA"/>
            <person name="William W."/>
        </authorList>
    </citation>
    <scope>NUCLEOTIDE SEQUENCE [LARGE SCALE GENOMIC DNA]</scope>
</reference>
<dbReference type="SUPFAM" id="SSF51182">
    <property type="entry name" value="RmlC-like cupins"/>
    <property type="match status" value="1"/>
</dbReference>
<keyword evidence="6 16" id="KW-1133">Transmembrane helix</keyword>
<evidence type="ECO:0000256" key="1">
    <source>
        <dbReference type="ARBA" id="ARBA00004477"/>
    </source>
</evidence>
<dbReference type="InterPro" id="IPR007782">
    <property type="entry name" value="VKG_COase"/>
</dbReference>
<dbReference type="EC" id="4.1.1.90" evidence="2"/>
<evidence type="ECO:0000256" key="2">
    <source>
        <dbReference type="ARBA" id="ARBA00012248"/>
    </source>
</evidence>
<evidence type="ECO:0000256" key="3">
    <source>
        <dbReference type="ARBA" id="ARBA00017054"/>
    </source>
</evidence>
<feature type="compositionally biased region" description="Basic and acidic residues" evidence="15">
    <location>
        <begin position="22"/>
        <end position="31"/>
    </location>
</feature>
<keyword evidence="4 16" id="KW-0812">Transmembrane</keyword>
<dbReference type="InterPro" id="IPR053935">
    <property type="entry name" value="VKGC_lumenal_dom"/>
</dbReference>
<evidence type="ECO:0000256" key="16">
    <source>
        <dbReference type="SAM" id="Phobius"/>
    </source>
</evidence>
<dbReference type="SMART" id="SM00752">
    <property type="entry name" value="HTTM"/>
    <property type="match status" value="1"/>
</dbReference>
<feature type="region of interest" description="Disordered" evidence="15">
    <location>
        <begin position="1"/>
        <end position="31"/>
    </location>
</feature>
<dbReference type="EMBL" id="CAXITT010000077">
    <property type="protein sequence ID" value="CAL1530882.1"/>
    <property type="molecule type" value="Genomic_DNA"/>
</dbReference>
<feature type="transmembrane region" description="Helical" evidence="16">
    <location>
        <begin position="210"/>
        <end position="228"/>
    </location>
</feature>
<keyword evidence="10" id="KW-0456">Lyase</keyword>
<dbReference type="GO" id="GO:0005789">
    <property type="term" value="C:endoplasmic reticulum membrane"/>
    <property type="evidence" value="ECO:0007669"/>
    <property type="project" value="UniProtKB-SubCell"/>
</dbReference>
<dbReference type="InterPro" id="IPR011020">
    <property type="entry name" value="HTTM-like"/>
</dbReference>
<feature type="domain" description="HTTM-like" evidence="17">
    <location>
        <begin position="63"/>
        <end position="324"/>
    </location>
</feature>
<keyword evidence="9" id="KW-1015">Disulfide bond</keyword>
<evidence type="ECO:0000256" key="8">
    <source>
        <dbReference type="ARBA" id="ARBA00023136"/>
    </source>
</evidence>
<accession>A0AAV2HBU5</accession>
<dbReference type="GO" id="GO:0008488">
    <property type="term" value="F:gamma-glutamyl carboxylase activity"/>
    <property type="evidence" value="ECO:0007669"/>
    <property type="project" value="UniProtKB-EC"/>
</dbReference>
<comment type="subcellular location">
    <subcellularLocation>
        <location evidence="1">Endoplasmic reticulum membrane</location>
        <topology evidence="1">Multi-pass membrane protein</topology>
    </subcellularLocation>
</comment>
<dbReference type="Proteomes" id="UP001497497">
    <property type="component" value="Unassembled WGS sequence"/>
</dbReference>
<evidence type="ECO:0000259" key="17">
    <source>
        <dbReference type="SMART" id="SM00752"/>
    </source>
</evidence>
<keyword evidence="19" id="KW-1185">Reference proteome</keyword>
<sequence length="744" mass="86402">MMVRKRALSSVGHSNNATGHAPKNDTSKSKCPEALTDNITMQQLFGFEKQDLTSWANLVRLLCRPADPACLGTLRVLFGFLMILDTIEERGMAMADVFWGMDDDDVCRFPLFNFLHPLPLVWMYLIILHSILSAALGIMFGFKFRMSCTIYVGCYWYLFFLDKATWNNHSYLFGILAFLFAISDANRYWSLDGFFNPKINNAHIPLWNYTLMRAQVFLVYFIAGLKKLDLDWMSGYSMHSLSEHRVFSPFKIFLTPVQIDLYIVHFGGLTIDLFIGFILFFDKTRRLGLTIATTFHLMNSQLFSIGMFPYTMIATGMLFCSSSWPREFFKSVPDQLKRFTPEVKELLPSCHCIYTKNNVKLEVVENPTIKNKSSLHKNANPESLPTAPSSNHSFWSAFTLIFILWQSFLPYSHGITKGYNNWTNGLYGYSWDMMVHHWSVQHVRIKYFDKDKGESGYLDPNVWSAGNRRWSSHADMMKQYAECIAGHLKTYNITHVEIYFDIWQSLNDRFQQRMVNPHVDLVAAEWSPFKSPSFIMPLMVDLSDWRTKLEQIEASLDDELTNFVFVADFPGLYLESYVQPDFKNTTLSVLDGKVIVELLDQKRNITLNANESLQIPAGTFHNIYTVSETPSCYMYLFVNTTEAELNRKYQKFEQEIEQGASVNETLQKYSKDPDLHYYQKRLTFKQNHNETVTNFMEKIKAFLKKKYSLIRRSLQHSFAAVYCITTNSSFSEYLNASYQLEQKL</sequence>
<evidence type="ECO:0000313" key="18">
    <source>
        <dbReference type="EMBL" id="CAL1530882.1"/>
    </source>
</evidence>
<dbReference type="GO" id="GO:0019842">
    <property type="term" value="F:vitamin binding"/>
    <property type="evidence" value="ECO:0007669"/>
    <property type="project" value="TreeGrafter"/>
</dbReference>
<feature type="transmembrane region" description="Helical" evidence="16">
    <location>
        <begin position="302"/>
        <end position="324"/>
    </location>
</feature>
<feature type="transmembrane region" description="Helical" evidence="16">
    <location>
        <begin position="261"/>
        <end position="281"/>
    </location>
</feature>